<dbReference type="AlphaFoldDB" id="F4RS07"/>
<evidence type="ECO:0000313" key="2">
    <source>
        <dbReference type="EMBL" id="EGG04862.1"/>
    </source>
</evidence>
<organism evidence="3">
    <name type="scientific">Melampsora larici-populina (strain 98AG31 / pathotype 3-4-7)</name>
    <name type="common">Poplar leaf rust fungus</name>
    <dbReference type="NCBI Taxonomy" id="747676"/>
    <lineage>
        <taxon>Eukaryota</taxon>
        <taxon>Fungi</taxon>
        <taxon>Dikarya</taxon>
        <taxon>Basidiomycota</taxon>
        <taxon>Pucciniomycotina</taxon>
        <taxon>Pucciniomycetes</taxon>
        <taxon>Pucciniales</taxon>
        <taxon>Melampsoraceae</taxon>
        <taxon>Melampsora</taxon>
    </lineage>
</organism>
<dbReference type="InParanoid" id="F4RS07"/>
<dbReference type="GeneID" id="18926378"/>
<dbReference type="KEGG" id="mlr:MELLADRAFT_123525"/>
<dbReference type="EMBL" id="GL883116">
    <property type="protein sequence ID" value="EGG04862.1"/>
    <property type="molecule type" value="Genomic_DNA"/>
</dbReference>
<keyword evidence="3" id="KW-1185">Reference proteome</keyword>
<dbReference type="OrthoDB" id="10510793at2759"/>
<reference evidence="3" key="1">
    <citation type="journal article" date="2011" name="Proc. Natl. Acad. Sci. U.S.A.">
        <title>Obligate biotrophy features unraveled by the genomic analysis of rust fungi.</title>
        <authorList>
            <person name="Duplessis S."/>
            <person name="Cuomo C.A."/>
            <person name="Lin Y.-C."/>
            <person name="Aerts A."/>
            <person name="Tisserant E."/>
            <person name="Veneault-Fourrey C."/>
            <person name="Joly D.L."/>
            <person name="Hacquard S."/>
            <person name="Amselem J."/>
            <person name="Cantarel B.L."/>
            <person name="Chiu R."/>
            <person name="Coutinho P.M."/>
            <person name="Feau N."/>
            <person name="Field M."/>
            <person name="Frey P."/>
            <person name="Gelhaye E."/>
            <person name="Goldberg J."/>
            <person name="Grabherr M.G."/>
            <person name="Kodira C.D."/>
            <person name="Kohler A."/>
            <person name="Kuees U."/>
            <person name="Lindquist E.A."/>
            <person name="Lucas S.M."/>
            <person name="Mago R."/>
            <person name="Mauceli E."/>
            <person name="Morin E."/>
            <person name="Murat C."/>
            <person name="Pangilinan J.L."/>
            <person name="Park R."/>
            <person name="Pearson M."/>
            <person name="Quesneville H."/>
            <person name="Rouhier N."/>
            <person name="Sakthikumar S."/>
            <person name="Salamov A.A."/>
            <person name="Schmutz J."/>
            <person name="Selles B."/>
            <person name="Shapiro H."/>
            <person name="Tanguay P."/>
            <person name="Tuskan G.A."/>
            <person name="Henrissat B."/>
            <person name="Van de Peer Y."/>
            <person name="Rouze P."/>
            <person name="Ellis J.G."/>
            <person name="Dodds P.N."/>
            <person name="Schein J.E."/>
            <person name="Zhong S."/>
            <person name="Hamelin R.C."/>
            <person name="Grigoriev I.V."/>
            <person name="Szabo L.J."/>
            <person name="Martin F."/>
        </authorList>
    </citation>
    <scope>NUCLEOTIDE SEQUENCE [LARGE SCALE GENOMIC DNA]</scope>
    <source>
        <strain evidence="3">98AG31 / pathotype 3-4-7</strain>
    </source>
</reference>
<dbReference type="RefSeq" id="XP_007411953.1">
    <property type="nucleotide sequence ID" value="XM_007411891.1"/>
</dbReference>
<gene>
    <name evidence="2" type="ORF">MELLADRAFT_123525</name>
</gene>
<protein>
    <submittedName>
        <fullName evidence="2">Secreted protein</fullName>
    </submittedName>
</protein>
<feature type="signal peptide" evidence="1">
    <location>
        <begin position="1"/>
        <end position="27"/>
    </location>
</feature>
<feature type="chain" id="PRO_5003317915" evidence="1">
    <location>
        <begin position="28"/>
        <end position="109"/>
    </location>
</feature>
<evidence type="ECO:0000313" key="3">
    <source>
        <dbReference type="Proteomes" id="UP000001072"/>
    </source>
</evidence>
<dbReference type="VEuPathDB" id="FungiDB:MELLADRAFT_123525"/>
<sequence>MKMRMFLACFLVFAPIFVVAWISPARAGDRIVIAINSRKASDKVSFNSLLGSKLSRVNEWLNADAPFSGPTFDNLRRLYEPNDNAVVTREMLASWVNDEIKAISISERT</sequence>
<name>F4RS07_MELLP</name>
<dbReference type="HOGENOM" id="CLU_171247_0_0_1"/>
<dbReference type="Proteomes" id="UP000001072">
    <property type="component" value="Unassembled WGS sequence"/>
</dbReference>
<evidence type="ECO:0000256" key="1">
    <source>
        <dbReference type="SAM" id="SignalP"/>
    </source>
</evidence>
<accession>F4RS07</accession>
<keyword evidence="1" id="KW-0732">Signal</keyword>
<proteinExistence type="predicted"/>